<evidence type="ECO:0000256" key="1">
    <source>
        <dbReference type="SAM" id="MobiDB-lite"/>
    </source>
</evidence>
<protein>
    <submittedName>
        <fullName evidence="2">Uncharacterized protein</fullName>
    </submittedName>
</protein>
<dbReference type="AlphaFoldDB" id="A0A8S0SYI8"/>
<organism evidence="2 3">
    <name type="scientific">Olea europaea subsp. europaea</name>
    <dbReference type="NCBI Taxonomy" id="158383"/>
    <lineage>
        <taxon>Eukaryota</taxon>
        <taxon>Viridiplantae</taxon>
        <taxon>Streptophyta</taxon>
        <taxon>Embryophyta</taxon>
        <taxon>Tracheophyta</taxon>
        <taxon>Spermatophyta</taxon>
        <taxon>Magnoliopsida</taxon>
        <taxon>eudicotyledons</taxon>
        <taxon>Gunneridae</taxon>
        <taxon>Pentapetalae</taxon>
        <taxon>asterids</taxon>
        <taxon>lamiids</taxon>
        <taxon>Lamiales</taxon>
        <taxon>Oleaceae</taxon>
        <taxon>Oleeae</taxon>
        <taxon>Olea</taxon>
    </lineage>
</organism>
<keyword evidence="3" id="KW-1185">Reference proteome</keyword>
<dbReference type="Gramene" id="OE9A117292T1">
    <property type="protein sequence ID" value="OE9A117292C1"/>
    <property type="gene ID" value="OE9A117292"/>
</dbReference>
<reference evidence="2 3" key="1">
    <citation type="submission" date="2019-12" db="EMBL/GenBank/DDBJ databases">
        <authorList>
            <person name="Alioto T."/>
            <person name="Alioto T."/>
            <person name="Gomez Garrido J."/>
        </authorList>
    </citation>
    <scope>NUCLEOTIDE SEQUENCE [LARGE SCALE GENOMIC DNA]</scope>
</reference>
<evidence type="ECO:0000313" key="3">
    <source>
        <dbReference type="Proteomes" id="UP000594638"/>
    </source>
</evidence>
<evidence type="ECO:0000313" key="2">
    <source>
        <dbReference type="EMBL" id="CAA2996845.1"/>
    </source>
</evidence>
<gene>
    <name evidence="2" type="ORF">OLEA9_A117292</name>
</gene>
<dbReference type="Proteomes" id="UP000594638">
    <property type="component" value="Unassembled WGS sequence"/>
</dbReference>
<dbReference type="Gramene" id="OE9A117292T2">
    <property type="protein sequence ID" value="OE9A117292C2"/>
    <property type="gene ID" value="OE9A117292"/>
</dbReference>
<name>A0A8S0SYI8_OLEEU</name>
<accession>A0A8S0SYI8</accession>
<comment type="caution">
    <text evidence="2">The sequence shown here is derived from an EMBL/GenBank/DDBJ whole genome shotgun (WGS) entry which is preliminary data.</text>
</comment>
<feature type="region of interest" description="Disordered" evidence="1">
    <location>
        <begin position="70"/>
        <end position="101"/>
    </location>
</feature>
<feature type="compositionally biased region" description="Low complexity" evidence="1">
    <location>
        <begin position="74"/>
        <end position="85"/>
    </location>
</feature>
<dbReference type="EMBL" id="CACTIH010005536">
    <property type="protein sequence ID" value="CAA2996845.1"/>
    <property type="molecule type" value="Genomic_DNA"/>
</dbReference>
<proteinExistence type="predicted"/>
<sequence length="101" mass="11488">MKRTEKLSPQFWKARWNVQQLKRINLMDGLDDNGEKYDQKAFGKEPGDHSGASMHDEFQERCIMNSWREDNNVESSSSESACSSSKLTPQLAKNVPSVSHA</sequence>